<proteinExistence type="predicted"/>
<dbReference type="InterPro" id="IPR012337">
    <property type="entry name" value="RNaseH-like_sf"/>
</dbReference>
<gene>
    <name evidence="1" type="ORF">N1851_003848</name>
</gene>
<evidence type="ECO:0000313" key="1">
    <source>
        <dbReference type="EMBL" id="KAK0154076.1"/>
    </source>
</evidence>
<name>A0AA47N9H4_MERPO</name>
<dbReference type="AlphaFoldDB" id="A0AA47N9H4"/>
<accession>A0AA47N9H4</accession>
<keyword evidence="2" id="KW-1185">Reference proteome</keyword>
<dbReference type="InterPro" id="IPR052035">
    <property type="entry name" value="ZnF_BED_domain_contain"/>
</dbReference>
<dbReference type="EMBL" id="JAOPHQ010000586">
    <property type="protein sequence ID" value="KAK0154076.1"/>
    <property type="molecule type" value="Genomic_DNA"/>
</dbReference>
<evidence type="ECO:0000313" key="2">
    <source>
        <dbReference type="Proteomes" id="UP001174136"/>
    </source>
</evidence>
<dbReference type="Proteomes" id="UP001174136">
    <property type="component" value="Unassembled WGS sequence"/>
</dbReference>
<dbReference type="PANTHER" id="PTHR46481:SF9">
    <property type="entry name" value="ZINC FINGER BED DOMAIN-CONTAINING PROTEIN 1-LIKE"/>
    <property type="match status" value="1"/>
</dbReference>
<sequence>MKYTRDSWSSRTIEPYISLTIHYVNSDFNLKITFFSSRLTQGKTLPMELAEAQKTVNLPEHSLKTECPTRLGSRQAMTGRVLEQQKAIAQVLSSDRKFRHLTPSWQDINVDESIHKWLGPLVEFTDALSGEKVKYPSTSSTTQYWQCRRATQTSPIASKRTQWALSDKYNGTATQELLDTASAPDPRFKLNMSVKKIKSPSKPD</sequence>
<dbReference type="PANTHER" id="PTHR46481">
    <property type="entry name" value="ZINC FINGER BED DOMAIN-CONTAINING PROTEIN 4"/>
    <property type="match status" value="1"/>
</dbReference>
<reference evidence="1" key="1">
    <citation type="journal article" date="2023" name="Front. Mar. Sci.">
        <title>A new Merluccius polli reference genome to investigate the effects of global change in West African waters.</title>
        <authorList>
            <person name="Mateo J.L."/>
            <person name="Blanco-Fernandez C."/>
            <person name="Garcia-Vazquez E."/>
            <person name="Machado-Schiaffino G."/>
        </authorList>
    </citation>
    <scope>NUCLEOTIDE SEQUENCE</scope>
    <source>
        <strain evidence="1">C29</strain>
        <tissue evidence="1">Fin</tissue>
    </source>
</reference>
<protein>
    <submittedName>
        <fullName evidence="1">Uncharacterized protein</fullName>
    </submittedName>
</protein>
<comment type="caution">
    <text evidence="1">The sequence shown here is derived from an EMBL/GenBank/DDBJ whole genome shotgun (WGS) entry which is preliminary data.</text>
</comment>
<organism evidence="1 2">
    <name type="scientific">Merluccius polli</name>
    <name type="common">Benguela hake</name>
    <name type="synonym">Merluccius cadenati</name>
    <dbReference type="NCBI Taxonomy" id="89951"/>
    <lineage>
        <taxon>Eukaryota</taxon>
        <taxon>Metazoa</taxon>
        <taxon>Chordata</taxon>
        <taxon>Craniata</taxon>
        <taxon>Vertebrata</taxon>
        <taxon>Euteleostomi</taxon>
        <taxon>Actinopterygii</taxon>
        <taxon>Neopterygii</taxon>
        <taxon>Teleostei</taxon>
        <taxon>Neoteleostei</taxon>
        <taxon>Acanthomorphata</taxon>
        <taxon>Zeiogadaria</taxon>
        <taxon>Gadariae</taxon>
        <taxon>Gadiformes</taxon>
        <taxon>Gadoidei</taxon>
        <taxon>Merlucciidae</taxon>
        <taxon>Merluccius</taxon>
    </lineage>
</organism>
<dbReference type="SUPFAM" id="SSF53098">
    <property type="entry name" value="Ribonuclease H-like"/>
    <property type="match status" value="1"/>
</dbReference>